<proteinExistence type="predicted"/>
<protein>
    <submittedName>
        <fullName evidence="1">Uncharacterized protein</fullName>
    </submittedName>
</protein>
<organism evidence="1 2">
    <name type="scientific">Purpureocillium lilacinum</name>
    <name type="common">Paecilomyces lilacinus</name>
    <dbReference type="NCBI Taxonomy" id="33203"/>
    <lineage>
        <taxon>Eukaryota</taxon>
        <taxon>Fungi</taxon>
        <taxon>Dikarya</taxon>
        <taxon>Ascomycota</taxon>
        <taxon>Pezizomycotina</taxon>
        <taxon>Sordariomycetes</taxon>
        <taxon>Hypocreomycetidae</taxon>
        <taxon>Hypocreales</taxon>
        <taxon>Ophiocordycipitaceae</taxon>
        <taxon>Purpureocillium</taxon>
    </lineage>
</organism>
<sequence>MTRQTVPVQHTPLWNARPMELMEAYRSTSRAYSRRSSTAESESDCPRHQYTSSSCGSHPDDSSQDGFSEFYHGQDAAEARQPETKSGPGASRCHSLNLFENVAVNDISDYIWLIDYLGMTDQERVLLDCYLHEQQIPGHSNEKRYTEMLSASTPTHEVLSEHEIHELSQWMWSTWDDTITPPYLV</sequence>
<accession>A0ACC4EC24</accession>
<keyword evidence="2" id="KW-1185">Reference proteome</keyword>
<evidence type="ECO:0000313" key="1">
    <source>
        <dbReference type="EMBL" id="KAL3965426.1"/>
    </source>
</evidence>
<reference evidence="1" key="1">
    <citation type="submission" date="2024-12" db="EMBL/GenBank/DDBJ databases">
        <title>Comparative genomics and development of molecular markers within Purpureocillium lilacinum and among Purpureocillium species.</title>
        <authorList>
            <person name="Yeh Z.-Y."/>
            <person name="Ni N.-T."/>
            <person name="Lo P.-H."/>
            <person name="Mushyakhwo K."/>
            <person name="Lin C.-F."/>
            <person name="Nai Y.-S."/>
        </authorList>
    </citation>
    <scope>NUCLEOTIDE SEQUENCE</scope>
    <source>
        <strain evidence="1">NCHU-NPUST-175</strain>
    </source>
</reference>
<evidence type="ECO:0000313" key="2">
    <source>
        <dbReference type="Proteomes" id="UP001638806"/>
    </source>
</evidence>
<comment type="caution">
    <text evidence="1">The sequence shown here is derived from an EMBL/GenBank/DDBJ whole genome shotgun (WGS) entry which is preliminary data.</text>
</comment>
<name>A0ACC4EC24_PURLI</name>
<dbReference type="EMBL" id="JBGNUJ010000002">
    <property type="protein sequence ID" value="KAL3965426.1"/>
    <property type="molecule type" value="Genomic_DNA"/>
</dbReference>
<dbReference type="Proteomes" id="UP001638806">
    <property type="component" value="Unassembled WGS sequence"/>
</dbReference>
<gene>
    <name evidence="1" type="ORF">ACCO45_002430</name>
</gene>